<dbReference type="PANTHER" id="PTHR16487:SF0">
    <property type="entry name" value="PROTEIN PHOSPHATASE 4 REGULATORY SUBUNIT 2-RELATED"/>
    <property type="match status" value="1"/>
</dbReference>
<dbReference type="AlphaFoldDB" id="A0A6M2DNV6"/>
<sequence length="531" mass="59650">MENAEEVLQSLESFTKLRPKNIPRELEEYLCFVARTGDPVFHWSIIKSLFREKLLHVLTEFHDSSPGLDLPPCPNVDPFNYDTMKNCLLERIDSFSSAPFTVQRICELLTCPRKQYSRIDKYMRAIEKNILVVSSREPPHREPENLEAPLEAVLNGDGFDMHIEIEIPRNDTTSSINNIIFDSPYCITTPELATNCTNNMDKESDIPGEPHTEINLSNDDTSKAEPELSKQNTDENLEELPTSYSTKSPNPSEQEENALHEENTESKAEPAPETLSSNLPQQQEQTSEAFVPNHDAEEVVDSSETDSNLTEDSVNSETPAVVDENNLVTSDVESSNDEAPFSNVQVTVPEVQPVVNDLSDLKTDYPQINVSENVSNTPYTSNVEEKSKEDNMEKLFQIVCETVPEAATEALEAEKTTESIEEQEQVQNETSQSEPIISEPEEVLQSPEDVQNNDNIVIPPQPQENAITLVNEPEPELEPEQMVAEVVETNFMADMKPSEAIEQDQVESMDIQPESAMECEDTPVTSEPMDQ</sequence>
<feature type="compositionally biased region" description="Polar residues" evidence="2">
    <location>
        <begin position="305"/>
        <end position="318"/>
    </location>
</feature>
<feature type="compositionally biased region" description="Polar residues" evidence="2">
    <location>
        <begin position="242"/>
        <end position="252"/>
    </location>
</feature>
<dbReference type="Pfam" id="PF09184">
    <property type="entry name" value="PPP4R2"/>
    <property type="match status" value="1"/>
</dbReference>
<reference evidence="3" key="1">
    <citation type="submission" date="2020-03" db="EMBL/GenBank/DDBJ databases">
        <title>Transcriptomic Profiling of the Digestive Tract of the Rat Flea, Xenopsylla cheopis, Following Blood Feeding and Infection with Yersinia pestis.</title>
        <authorList>
            <person name="Bland D.M."/>
            <person name="Martens C.A."/>
            <person name="Virtaneva K."/>
            <person name="Kanakabandi K."/>
            <person name="Long D."/>
            <person name="Rosenke R."/>
            <person name="Saturday G.A."/>
            <person name="Hoyt F.H."/>
            <person name="Bruno D.P."/>
            <person name="Ribeiro J.M.C."/>
            <person name="Hinnebusch J."/>
        </authorList>
    </citation>
    <scope>NUCLEOTIDE SEQUENCE</scope>
</reference>
<dbReference type="InterPro" id="IPR015267">
    <property type="entry name" value="PPP4R2"/>
</dbReference>
<proteinExistence type="inferred from homology"/>
<accession>A0A6M2DNV6</accession>
<name>A0A6M2DNV6_XENCH</name>
<feature type="compositionally biased region" description="Basic and acidic residues" evidence="2">
    <location>
        <begin position="200"/>
        <end position="212"/>
    </location>
</feature>
<feature type="region of interest" description="Disordered" evidence="2">
    <location>
        <begin position="198"/>
        <end position="344"/>
    </location>
</feature>
<dbReference type="EMBL" id="GIIL01003012">
    <property type="protein sequence ID" value="NOV46738.1"/>
    <property type="molecule type" value="Transcribed_RNA"/>
</dbReference>
<evidence type="ECO:0000256" key="1">
    <source>
        <dbReference type="ARBA" id="ARBA00009207"/>
    </source>
</evidence>
<dbReference type="GO" id="GO:0019888">
    <property type="term" value="F:protein phosphatase regulator activity"/>
    <property type="evidence" value="ECO:0007669"/>
    <property type="project" value="InterPro"/>
</dbReference>
<protein>
    <submittedName>
        <fullName evidence="3">Putative serine/threonine-protein phosphatase 4 regulatory subunit 2</fullName>
    </submittedName>
</protein>
<dbReference type="GO" id="GO:0030289">
    <property type="term" value="C:protein phosphatase 4 complex"/>
    <property type="evidence" value="ECO:0007669"/>
    <property type="project" value="InterPro"/>
</dbReference>
<dbReference type="GO" id="GO:0005634">
    <property type="term" value="C:nucleus"/>
    <property type="evidence" value="ECO:0007669"/>
    <property type="project" value="TreeGrafter"/>
</dbReference>
<feature type="compositionally biased region" description="Polar residues" evidence="2">
    <location>
        <begin position="274"/>
        <end position="288"/>
    </location>
</feature>
<evidence type="ECO:0000256" key="2">
    <source>
        <dbReference type="SAM" id="MobiDB-lite"/>
    </source>
</evidence>
<organism evidence="3">
    <name type="scientific">Xenopsylla cheopis</name>
    <name type="common">Oriental rat flea</name>
    <name type="synonym">Pulex cheopis</name>
    <dbReference type="NCBI Taxonomy" id="163159"/>
    <lineage>
        <taxon>Eukaryota</taxon>
        <taxon>Metazoa</taxon>
        <taxon>Ecdysozoa</taxon>
        <taxon>Arthropoda</taxon>
        <taxon>Hexapoda</taxon>
        <taxon>Insecta</taxon>
        <taxon>Pterygota</taxon>
        <taxon>Neoptera</taxon>
        <taxon>Endopterygota</taxon>
        <taxon>Siphonaptera</taxon>
        <taxon>Pulicidae</taxon>
        <taxon>Xenopsyllinae</taxon>
        <taxon>Xenopsylla</taxon>
    </lineage>
</organism>
<feature type="compositionally biased region" description="Basic and acidic residues" evidence="2">
    <location>
        <begin position="257"/>
        <end position="270"/>
    </location>
</feature>
<comment type="similarity">
    <text evidence="1">Belongs to the PPP4R2 family.</text>
</comment>
<dbReference type="GO" id="GO:0005737">
    <property type="term" value="C:cytoplasm"/>
    <property type="evidence" value="ECO:0007669"/>
    <property type="project" value="TreeGrafter"/>
</dbReference>
<evidence type="ECO:0000313" key="3">
    <source>
        <dbReference type="EMBL" id="NOV46738.1"/>
    </source>
</evidence>
<feature type="region of interest" description="Disordered" evidence="2">
    <location>
        <begin position="410"/>
        <end position="447"/>
    </location>
</feature>
<dbReference type="PANTHER" id="PTHR16487">
    <property type="entry name" value="PPP4R2-RELATED PROTEIN"/>
    <property type="match status" value="1"/>
</dbReference>
<feature type="region of interest" description="Disordered" evidence="2">
    <location>
        <begin position="497"/>
        <end position="531"/>
    </location>
</feature>